<keyword evidence="5 8" id="KW-0460">Magnesium</keyword>
<dbReference type="InterPro" id="IPR013482">
    <property type="entry name" value="Molybde_CF_guanTrfase"/>
</dbReference>
<evidence type="ECO:0000256" key="6">
    <source>
        <dbReference type="ARBA" id="ARBA00023134"/>
    </source>
</evidence>
<evidence type="ECO:0000259" key="9">
    <source>
        <dbReference type="Pfam" id="PF12804"/>
    </source>
</evidence>
<organism evidence="10 11">
    <name type="scientific">Oceanidesulfovibrio marinus</name>
    <dbReference type="NCBI Taxonomy" id="370038"/>
    <lineage>
        <taxon>Bacteria</taxon>
        <taxon>Pseudomonadati</taxon>
        <taxon>Thermodesulfobacteriota</taxon>
        <taxon>Desulfovibrionia</taxon>
        <taxon>Desulfovibrionales</taxon>
        <taxon>Desulfovibrionaceae</taxon>
        <taxon>Oceanidesulfovibrio</taxon>
    </lineage>
</organism>
<dbReference type="InterPro" id="IPR029044">
    <property type="entry name" value="Nucleotide-diphossugar_trans"/>
</dbReference>
<comment type="domain">
    <text evidence="8">The N-terminal domain determines nucleotide recognition and specific binding, while the C-terminal domain determines the specific binding to the target protein.</text>
</comment>
<protein>
    <recommendedName>
        <fullName evidence="8">Probable molybdenum cofactor guanylyltransferase</fullName>
        <shortName evidence="8">MoCo guanylyltransferase</shortName>
        <ecNumber evidence="8">2.7.7.77</ecNumber>
    </recommendedName>
    <alternativeName>
        <fullName evidence="8">GTP:molybdopterin guanylyltransferase</fullName>
    </alternativeName>
    <alternativeName>
        <fullName evidence="8">Mo-MPT guanylyltransferase</fullName>
    </alternativeName>
    <alternativeName>
        <fullName evidence="8">Molybdopterin guanylyltransferase</fullName>
    </alternativeName>
    <alternativeName>
        <fullName evidence="8">Molybdopterin-guanine dinucleotide synthase</fullName>
        <shortName evidence="8">MGD synthase</shortName>
    </alternativeName>
</protein>
<keyword evidence="7 8" id="KW-0501">Molybdenum cofactor biosynthesis</keyword>
<dbReference type="Pfam" id="PF12804">
    <property type="entry name" value="NTP_transf_3"/>
    <property type="match status" value="1"/>
</dbReference>
<feature type="binding site" evidence="8">
    <location>
        <position position="106"/>
    </location>
    <ligand>
        <name>Mg(2+)</name>
        <dbReference type="ChEBI" id="CHEBI:18420"/>
    </ligand>
</feature>
<sequence length="213" mass="23050">MHDSSTPTKSPGLTGLVLAGGRSRRLGRDKVVLPVSGRCMLEHMVDLLGPVCDRVWVSGRDAGSVGLGAPLHLEWVPDEVTGKGPLAGILTGLRKARGPVLAVACDLPLLDLATLEKLVDAWRNKPDNLVMTTYLQQETGFIESLVAIYDPAAEPLLANALERGRCKISAAIPEHLRCHIPYSLNDSQVFFNVNYPSDLAVLRRLGLVEETEP</sequence>
<comment type="caution">
    <text evidence="10">The sequence shown here is derived from an EMBL/GenBank/DDBJ whole genome shotgun (WGS) entry which is preliminary data.</text>
</comment>
<reference evidence="10 11" key="1">
    <citation type="submission" date="2018-06" db="EMBL/GenBank/DDBJ databases">
        <title>Complete genome of Desulfovibrio marinus P48SEP.</title>
        <authorList>
            <person name="Crispim J.S."/>
            <person name="Vidigal P.M.P."/>
            <person name="Silva L.C.F."/>
            <person name="Araujo L.C."/>
            <person name="Laguardia C.N."/>
            <person name="Dias R.S."/>
            <person name="Sousa M.P."/>
            <person name="Paula S.O."/>
            <person name="Silva C."/>
        </authorList>
    </citation>
    <scope>NUCLEOTIDE SEQUENCE [LARGE SCALE GENOMIC DNA]</scope>
    <source>
        <strain evidence="10 11">P48SEP</strain>
    </source>
</reference>
<evidence type="ECO:0000256" key="3">
    <source>
        <dbReference type="ARBA" id="ARBA00022723"/>
    </source>
</evidence>
<dbReference type="InterPro" id="IPR025877">
    <property type="entry name" value="MobA-like_NTP_Trfase"/>
</dbReference>
<dbReference type="PANTHER" id="PTHR19136">
    <property type="entry name" value="MOLYBDENUM COFACTOR GUANYLYLTRANSFERASE"/>
    <property type="match status" value="1"/>
</dbReference>
<comment type="caution">
    <text evidence="8">Lacks conserved residue(s) required for the propagation of feature annotation.</text>
</comment>
<dbReference type="GO" id="GO:0061603">
    <property type="term" value="F:molybdenum cofactor guanylyltransferase activity"/>
    <property type="evidence" value="ECO:0007669"/>
    <property type="project" value="UniProtKB-EC"/>
</dbReference>
<evidence type="ECO:0000256" key="2">
    <source>
        <dbReference type="ARBA" id="ARBA00022679"/>
    </source>
</evidence>
<dbReference type="PANTHER" id="PTHR19136:SF81">
    <property type="entry name" value="MOLYBDENUM COFACTOR GUANYLYLTRANSFERASE"/>
    <property type="match status" value="1"/>
</dbReference>
<dbReference type="GO" id="GO:0046872">
    <property type="term" value="F:metal ion binding"/>
    <property type="evidence" value="ECO:0007669"/>
    <property type="project" value="UniProtKB-KW"/>
</dbReference>
<dbReference type="EMBL" id="QMIF01000006">
    <property type="protein sequence ID" value="TVM33825.1"/>
    <property type="molecule type" value="Genomic_DNA"/>
</dbReference>
<dbReference type="Gene3D" id="3.90.550.10">
    <property type="entry name" value="Spore Coat Polysaccharide Biosynthesis Protein SpsA, Chain A"/>
    <property type="match status" value="1"/>
</dbReference>
<dbReference type="GO" id="GO:0006777">
    <property type="term" value="P:Mo-molybdopterin cofactor biosynthetic process"/>
    <property type="evidence" value="ECO:0007669"/>
    <property type="project" value="UniProtKB-KW"/>
</dbReference>
<evidence type="ECO:0000256" key="5">
    <source>
        <dbReference type="ARBA" id="ARBA00022842"/>
    </source>
</evidence>
<evidence type="ECO:0000256" key="7">
    <source>
        <dbReference type="ARBA" id="ARBA00023150"/>
    </source>
</evidence>
<keyword evidence="2 8" id="KW-0808">Transferase</keyword>
<evidence type="ECO:0000256" key="4">
    <source>
        <dbReference type="ARBA" id="ARBA00022741"/>
    </source>
</evidence>
<dbReference type="GO" id="GO:0005737">
    <property type="term" value="C:cytoplasm"/>
    <property type="evidence" value="ECO:0007669"/>
    <property type="project" value="UniProtKB-SubCell"/>
</dbReference>
<comment type="similarity">
    <text evidence="8">Belongs to the MobA family.</text>
</comment>
<comment type="subcellular location">
    <subcellularLocation>
        <location evidence="8">Cytoplasm</location>
    </subcellularLocation>
</comment>
<evidence type="ECO:0000256" key="8">
    <source>
        <dbReference type="HAMAP-Rule" id="MF_00316"/>
    </source>
</evidence>
<dbReference type="CDD" id="cd02503">
    <property type="entry name" value="MobA"/>
    <property type="match status" value="1"/>
</dbReference>
<keyword evidence="6 8" id="KW-0342">GTP-binding</keyword>
<accession>A0A6P1ZGR1</accession>
<feature type="binding site" evidence="8">
    <location>
        <position position="106"/>
    </location>
    <ligand>
        <name>GTP</name>
        <dbReference type="ChEBI" id="CHEBI:37565"/>
    </ligand>
</feature>
<keyword evidence="4 8" id="KW-0547">Nucleotide-binding</keyword>
<dbReference type="OrthoDB" id="9788394at2"/>
<dbReference type="HAMAP" id="MF_00316">
    <property type="entry name" value="MobA"/>
    <property type="match status" value="1"/>
</dbReference>
<dbReference type="SUPFAM" id="SSF53448">
    <property type="entry name" value="Nucleotide-diphospho-sugar transferases"/>
    <property type="match status" value="1"/>
</dbReference>
<keyword evidence="3 8" id="KW-0479">Metal-binding</keyword>
<dbReference type="EC" id="2.7.7.77" evidence="8"/>
<proteinExistence type="inferred from homology"/>
<feature type="binding site" evidence="8">
    <location>
        <begin position="18"/>
        <end position="20"/>
    </location>
    <ligand>
        <name>GTP</name>
        <dbReference type="ChEBI" id="CHEBI:37565"/>
    </ligand>
</feature>
<evidence type="ECO:0000256" key="1">
    <source>
        <dbReference type="ARBA" id="ARBA00022490"/>
    </source>
</evidence>
<gene>
    <name evidence="8" type="primary">mobA</name>
    <name evidence="10" type="ORF">DQK91_10860</name>
</gene>
<evidence type="ECO:0000313" key="11">
    <source>
        <dbReference type="Proteomes" id="UP000434052"/>
    </source>
</evidence>
<dbReference type="AlphaFoldDB" id="A0A6P1ZGR1"/>
<name>A0A6P1ZGR1_9BACT</name>
<feature type="domain" description="MobA-like NTP transferase" evidence="9">
    <location>
        <begin position="15"/>
        <end position="164"/>
    </location>
</feature>
<evidence type="ECO:0000313" key="10">
    <source>
        <dbReference type="EMBL" id="TVM33825.1"/>
    </source>
</evidence>
<dbReference type="Proteomes" id="UP000434052">
    <property type="component" value="Unassembled WGS sequence"/>
</dbReference>
<feature type="binding site" evidence="8">
    <location>
        <position position="78"/>
    </location>
    <ligand>
        <name>GTP</name>
        <dbReference type="ChEBI" id="CHEBI:37565"/>
    </ligand>
</feature>
<keyword evidence="10" id="KW-0548">Nucleotidyltransferase</keyword>
<comment type="catalytic activity">
    <reaction evidence="8">
        <text>Mo-molybdopterin + GTP + H(+) = Mo-molybdopterin guanine dinucleotide + diphosphate</text>
        <dbReference type="Rhea" id="RHEA:34243"/>
        <dbReference type="ChEBI" id="CHEBI:15378"/>
        <dbReference type="ChEBI" id="CHEBI:33019"/>
        <dbReference type="ChEBI" id="CHEBI:37565"/>
        <dbReference type="ChEBI" id="CHEBI:71302"/>
        <dbReference type="ChEBI" id="CHEBI:71310"/>
        <dbReference type="EC" id="2.7.7.77"/>
    </reaction>
</comment>
<comment type="cofactor">
    <cofactor evidence="8">
        <name>Mg(2+)</name>
        <dbReference type="ChEBI" id="CHEBI:18420"/>
    </cofactor>
</comment>
<dbReference type="GO" id="GO:0005525">
    <property type="term" value="F:GTP binding"/>
    <property type="evidence" value="ECO:0007669"/>
    <property type="project" value="UniProtKB-UniRule"/>
</dbReference>
<keyword evidence="1 8" id="KW-0963">Cytoplasm</keyword>
<comment type="function">
    <text evidence="8">Transfers a GMP moiety from GTP to Mo-molybdopterin (Mo-MPT) cofactor (Moco or molybdenum cofactor) to form Mo-molybdopterin guanine dinucleotide (Mo-MGD) cofactor.</text>
</comment>
<feature type="binding site" evidence="8">
    <location>
        <position position="30"/>
    </location>
    <ligand>
        <name>GTP</name>
        <dbReference type="ChEBI" id="CHEBI:37565"/>
    </ligand>
</feature>